<dbReference type="AlphaFoldDB" id="A0A182FPY2"/>
<dbReference type="EnsemblMetazoa" id="AALB008601-RA">
    <property type="protein sequence ID" value="AALB008601-PA"/>
    <property type="gene ID" value="AALB008601"/>
</dbReference>
<protein>
    <submittedName>
        <fullName evidence="2">Uncharacterized protein</fullName>
    </submittedName>
</protein>
<reference evidence="2 3" key="1">
    <citation type="journal article" date="2017" name="G3 (Bethesda)">
        <title>The Physical Genome Mapping of Anopheles albimanus Corrected Scaffold Misassemblies and Identified Interarm Rearrangements in Genus Anopheles.</title>
        <authorList>
            <person name="Artemov G.N."/>
            <person name="Peery A.N."/>
            <person name="Jiang X."/>
            <person name="Tu Z."/>
            <person name="Stegniy V.N."/>
            <person name="Sharakhova M.V."/>
            <person name="Sharakhov I.V."/>
        </authorList>
    </citation>
    <scope>NUCLEOTIDE SEQUENCE [LARGE SCALE GENOMIC DNA]</scope>
    <source>
        <strain evidence="2 3">ALBI9_A</strain>
    </source>
</reference>
<reference evidence="2" key="2">
    <citation type="submission" date="2022-08" db="UniProtKB">
        <authorList>
            <consortium name="EnsemblMetazoa"/>
        </authorList>
    </citation>
    <scope>IDENTIFICATION</scope>
    <source>
        <strain evidence="2">STECLA/ALBI9_A</strain>
    </source>
</reference>
<proteinExistence type="predicted"/>
<feature type="compositionally biased region" description="Low complexity" evidence="1">
    <location>
        <begin position="40"/>
        <end position="54"/>
    </location>
</feature>
<evidence type="ECO:0000313" key="2">
    <source>
        <dbReference type="EnsemblMetazoa" id="AALB008601-PA"/>
    </source>
</evidence>
<dbReference type="Proteomes" id="UP000069272">
    <property type="component" value="Chromosome 2R"/>
</dbReference>
<evidence type="ECO:0000256" key="1">
    <source>
        <dbReference type="SAM" id="MobiDB-lite"/>
    </source>
</evidence>
<dbReference type="VEuPathDB" id="VectorBase:AALB008601"/>
<keyword evidence="3" id="KW-1185">Reference proteome</keyword>
<evidence type="ECO:0000313" key="3">
    <source>
        <dbReference type="Proteomes" id="UP000069272"/>
    </source>
</evidence>
<name>A0A182FPY2_ANOAL</name>
<organism evidence="2 3">
    <name type="scientific">Anopheles albimanus</name>
    <name type="common">New world malaria mosquito</name>
    <dbReference type="NCBI Taxonomy" id="7167"/>
    <lineage>
        <taxon>Eukaryota</taxon>
        <taxon>Metazoa</taxon>
        <taxon>Ecdysozoa</taxon>
        <taxon>Arthropoda</taxon>
        <taxon>Hexapoda</taxon>
        <taxon>Insecta</taxon>
        <taxon>Pterygota</taxon>
        <taxon>Neoptera</taxon>
        <taxon>Endopterygota</taxon>
        <taxon>Diptera</taxon>
        <taxon>Nematocera</taxon>
        <taxon>Culicoidea</taxon>
        <taxon>Culicidae</taxon>
        <taxon>Anophelinae</taxon>
        <taxon>Anopheles</taxon>
    </lineage>
</organism>
<feature type="region of interest" description="Disordered" evidence="1">
    <location>
        <begin position="24"/>
        <end position="61"/>
    </location>
</feature>
<sequence>MTNKYRCRVMAAALALQFGSLPSIDVPRRKPLRMRPIGSPLPSTSTSQPPRTVPKLGGRAQ</sequence>
<accession>A0A182FPY2</accession>